<dbReference type="STRING" id="1172194.WQQ_04960"/>
<evidence type="ECO:0000256" key="1">
    <source>
        <dbReference type="SAM" id="Phobius"/>
    </source>
</evidence>
<dbReference type="Proteomes" id="UP000003704">
    <property type="component" value="Unassembled WGS sequence"/>
</dbReference>
<sequence length="244" mass="26272">MARRRAFATTKAHGGLTALIAASAATLALYLSFHLFPEGRLLLWPLVLLSTLVHELGHGLTALLLGGQFTGLYIWPDASGVALYSARFGTVRRAAVAAGGLLGPPLFAYVLFVAGRHPLSARRALGVVAIVFMLVSLLWARNLFGMLFIGALALALGIVSLRGSSRLVQFGSVFVGVQMALSVFSRGDYLFMREAVTAQGIGPSDTSQIAQALYLPFWFWGALIAVLSTWLLWHGLRAFAPWMK</sequence>
<dbReference type="PANTHER" id="PTHR33979:SF2">
    <property type="entry name" value="PEPTIDASE M50B-LIKE-DOMAIN-CONTAINING PROTEIN"/>
    <property type="match status" value="1"/>
</dbReference>
<evidence type="ECO:0000313" key="3">
    <source>
        <dbReference type="Proteomes" id="UP000003704"/>
    </source>
</evidence>
<evidence type="ECO:0000313" key="2">
    <source>
        <dbReference type="EMBL" id="EIT70359.1"/>
    </source>
</evidence>
<organism evidence="2 3">
    <name type="scientific">Hydrocarboniphaga effusa AP103</name>
    <dbReference type="NCBI Taxonomy" id="1172194"/>
    <lineage>
        <taxon>Bacteria</taxon>
        <taxon>Pseudomonadati</taxon>
        <taxon>Pseudomonadota</taxon>
        <taxon>Gammaproteobacteria</taxon>
        <taxon>Nevskiales</taxon>
        <taxon>Nevskiaceae</taxon>
        <taxon>Hydrocarboniphaga</taxon>
    </lineage>
</organism>
<keyword evidence="1" id="KW-1133">Transmembrane helix</keyword>
<comment type="caution">
    <text evidence="2">The sequence shown here is derived from an EMBL/GenBank/DDBJ whole genome shotgun (WGS) entry which is preliminary data.</text>
</comment>
<dbReference type="RefSeq" id="WP_007183455.1">
    <property type="nucleotide sequence ID" value="NZ_AKGD01000001.1"/>
</dbReference>
<dbReference type="AlphaFoldDB" id="I7ZEN9"/>
<dbReference type="Pfam" id="PF13398">
    <property type="entry name" value="Peptidase_M50B"/>
    <property type="match status" value="1"/>
</dbReference>
<keyword evidence="1" id="KW-0472">Membrane</keyword>
<accession>I7ZEN9</accession>
<dbReference type="EMBL" id="AKGD01000001">
    <property type="protein sequence ID" value="EIT70359.1"/>
    <property type="molecule type" value="Genomic_DNA"/>
</dbReference>
<dbReference type="InterPro" id="IPR049500">
    <property type="entry name" value="Peptidase_M50B-like"/>
</dbReference>
<keyword evidence="1" id="KW-0812">Transmembrane</keyword>
<protein>
    <recommendedName>
        <fullName evidence="4">M50 family peptidase</fullName>
    </recommendedName>
</protein>
<feature type="transmembrane region" description="Helical" evidence="1">
    <location>
        <begin position="95"/>
        <end position="114"/>
    </location>
</feature>
<name>I7ZEN9_9GAMM</name>
<reference evidence="2 3" key="1">
    <citation type="journal article" date="2012" name="J. Bacteriol.">
        <title>Genome Sequence of n-Alkane-Degrading Hydrocarboniphaga effusa Strain AP103T (ATCC BAA-332T).</title>
        <authorList>
            <person name="Chang H.K."/>
            <person name="Zylstra G.J."/>
            <person name="Chae J.C."/>
        </authorList>
    </citation>
    <scope>NUCLEOTIDE SEQUENCE [LARGE SCALE GENOMIC DNA]</scope>
    <source>
        <strain evidence="2 3">AP103</strain>
    </source>
</reference>
<dbReference type="OrthoDB" id="7425566at2"/>
<feature type="transmembrane region" description="Helical" evidence="1">
    <location>
        <begin position="120"/>
        <end position="138"/>
    </location>
</feature>
<evidence type="ECO:0008006" key="4">
    <source>
        <dbReference type="Google" id="ProtNLM"/>
    </source>
</evidence>
<proteinExistence type="predicted"/>
<gene>
    <name evidence="2" type="ORF">WQQ_04960</name>
</gene>
<feature type="transmembrane region" description="Helical" evidence="1">
    <location>
        <begin position="12"/>
        <end position="36"/>
    </location>
</feature>
<keyword evidence="3" id="KW-1185">Reference proteome</keyword>
<feature type="transmembrane region" description="Helical" evidence="1">
    <location>
        <begin position="213"/>
        <end position="233"/>
    </location>
</feature>
<feature type="transmembrane region" description="Helical" evidence="1">
    <location>
        <begin position="167"/>
        <end position="184"/>
    </location>
</feature>
<feature type="transmembrane region" description="Helical" evidence="1">
    <location>
        <begin position="143"/>
        <end position="161"/>
    </location>
</feature>
<dbReference type="PANTHER" id="PTHR33979">
    <property type="entry name" value="OS02G0221600 PROTEIN"/>
    <property type="match status" value="1"/>
</dbReference>